<gene>
    <name evidence="1" type="primary">61</name>
    <name evidence="1" type="ORF">PBI_SUZY_61</name>
</gene>
<name>A0A2Z4Q7V3_9CAUD</name>
<protein>
    <submittedName>
        <fullName evidence="1">Uncharacterized protein</fullName>
    </submittedName>
</protein>
<organism evidence="1 2">
    <name type="scientific">Gordonia phage Suzy</name>
    <dbReference type="NCBI Taxonomy" id="2201430"/>
    <lineage>
        <taxon>Viruses</taxon>
        <taxon>Duplodnaviria</taxon>
        <taxon>Heunggongvirae</taxon>
        <taxon>Uroviricota</taxon>
        <taxon>Caudoviricetes</taxon>
        <taxon>Terapinvirus</taxon>
        <taxon>Terapinvirus suzy</taxon>
    </lineage>
</organism>
<dbReference type="GeneID" id="54993580"/>
<dbReference type="KEGG" id="vg:54993580"/>
<evidence type="ECO:0000313" key="2">
    <source>
        <dbReference type="Proteomes" id="UP000250774"/>
    </source>
</evidence>
<accession>A0A2Z4Q7V3</accession>
<reference evidence="2" key="1">
    <citation type="submission" date="2018-04" db="EMBL/GenBank/DDBJ databases">
        <authorList>
            <person name="Harrington T."/>
            <person name="Washburn E."/>
            <person name="Bricker J."/>
            <person name="McKinney A."/>
            <person name="Betsko A.J."/>
            <person name="Garlena R.A."/>
            <person name="Russell D.A."/>
            <person name="Pope W.A."/>
            <person name="Jacobs-Sera D."/>
            <person name="Hatfull G.F."/>
        </authorList>
    </citation>
    <scope>NUCLEOTIDE SEQUENCE [LARGE SCALE GENOMIC DNA]</scope>
</reference>
<dbReference type="Proteomes" id="UP000250774">
    <property type="component" value="Segment"/>
</dbReference>
<proteinExistence type="predicted"/>
<keyword evidence="2" id="KW-1185">Reference proteome</keyword>
<dbReference type="EMBL" id="MH271313">
    <property type="protein sequence ID" value="AWY06166.1"/>
    <property type="molecule type" value="Genomic_DNA"/>
</dbReference>
<sequence>MTVVHKRLRYLADGINAITECDKVPAADKGWVRGVDVMELEWGLVTCEKCLAKRDFGTNLVAPDDLEDEGWGFLVKPATEQGERVGVLMSEWWDEFVRKNADYQTSTGNVSENFGLMGQYMKLTDKIHKLRRPMWDAEISEAWYQANKEMIARLGIEVSDRQEQFNFEGAEEILRDLIGHAFLALDFIRQQKEGRDGVGEH</sequence>
<dbReference type="RefSeq" id="YP_009803022.1">
    <property type="nucleotide sequence ID" value="NC_047990.1"/>
</dbReference>
<evidence type="ECO:0000313" key="1">
    <source>
        <dbReference type="EMBL" id="AWY06166.1"/>
    </source>
</evidence>